<gene>
    <name evidence="2" type="ORF">CSAL01_12510</name>
</gene>
<feature type="region of interest" description="Disordered" evidence="1">
    <location>
        <begin position="98"/>
        <end position="161"/>
    </location>
</feature>
<dbReference type="Proteomes" id="UP000070121">
    <property type="component" value="Unassembled WGS sequence"/>
</dbReference>
<proteinExistence type="predicted"/>
<reference evidence="2 3" key="1">
    <citation type="submission" date="2014-02" db="EMBL/GenBank/DDBJ databases">
        <title>The genome sequence of Colletotrichum salicis CBS 607.94.</title>
        <authorList>
            <person name="Baroncelli R."/>
            <person name="Thon M.R."/>
        </authorList>
    </citation>
    <scope>NUCLEOTIDE SEQUENCE [LARGE SCALE GENOMIC DNA]</scope>
    <source>
        <strain evidence="2 3">CBS 607.94</strain>
    </source>
</reference>
<evidence type="ECO:0000313" key="2">
    <source>
        <dbReference type="EMBL" id="KXH61007.1"/>
    </source>
</evidence>
<comment type="caution">
    <text evidence="2">The sequence shown here is derived from an EMBL/GenBank/DDBJ whole genome shotgun (WGS) entry which is preliminary data.</text>
</comment>
<sequence length="310" mass="34205">MSTYVTSSPCRPDKYGWLALFVGILTRNDAVFDTALDHVKNSRLGVEAFNACLPVSWIAPRMALSDRPQPLMLSAAPETASHMRGYTVLQAAVVAGHVPRTAPPSKPPRISSPGQLRARARKKVAAPRCHLPRADRGRRGTPQPRGGGEARPFRSRGIGHPILHQPLECPANWEREGLERVTRPLPRVPPRFRGPSPTSHHPHRVSLSREDPPLPEPADVVGEEPLARACRTGQFRYALWLTERPGVRIRNTVPWAAGDSLVNVALRAAVRFWSAEAPEHHPKDRRTPNFYLAAGRDLGALPKLIATVLK</sequence>
<dbReference type="AlphaFoldDB" id="A0A135UKY8"/>
<protein>
    <submittedName>
        <fullName evidence="2">Uncharacterized protein</fullName>
    </submittedName>
</protein>
<name>A0A135UKY8_9PEZI</name>
<feature type="region of interest" description="Disordered" evidence="1">
    <location>
        <begin position="185"/>
        <end position="215"/>
    </location>
</feature>
<evidence type="ECO:0000256" key="1">
    <source>
        <dbReference type="SAM" id="MobiDB-lite"/>
    </source>
</evidence>
<dbReference type="EMBL" id="JFFI01001329">
    <property type="protein sequence ID" value="KXH61007.1"/>
    <property type="molecule type" value="Genomic_DNA"/>
</dbReference>
<evidence type="ECO:0000313" key="3">
    <source>
        <dbReference type="Proteomes" id="UP000070121"/>
    </source>
</evidence>
<accession>A0A135UKY8</accession>
<keyword evidence="3" id="KW-1185">Reference proteome</keyword>
<organism evidence="2 3">
    <name type="scientific">Colletotrichum salicis</name>
    <dbReference type="NCBI Taxonomy" id="1209931"/>
    <lineage>
        <taxon>Eukaryota</taxon>
        <taxon>Fungi</taxon>
        <taxon>Dikarya</taxon>
        <taxon>Ascomycota</taxon>
        <taxon>Pezizomycotina</taxon>
        <taxon>Sordariomycetes</taxon>
        <taxon>Hypocreomycetidae</taxon>
        <taxon>Glomerellales</taxon>
        <taxon>Glomerellaceae</taxon>
        <taxon>Colletotrichum</taxon>
        <taxon>Colletotrichum acutatum species complex</taxon>
    </lineage>
</organism>